<dbReference type="PANTHER" id="PTHR28221:SF2">
    <property type="entry name" value="RNA POLYMERASE I-SPECIFIC TRANSCRIPTION INITIATION FACTOR RRN6"/>
    <property type="match status" value="1"/>
</dbReference>
<dbReference type="GO" id="GO:0001163">
    <property type="term" value="F:RNA polymerase I transcription regulatory region sequence-specific DNA binding"/>
    <property type="evidence" value="ECO:0007669"/>
    <property type="project" value="TreeGrafter"/>
</dbReference>
<feature type="region of interest" description="Disordered" evidence="1">
    <location>
        <begin position="42"/>
        <end position="68"/>
    </location>
</feature>
<name>A0A139HGC6_9PEZI</name>
<feature type="compositionally biased region" description="Basic residues" evidence="1">
    <location>
        <begin position="939"/>
        <end position="948"/>
    </location>
</feature>
<dbReference type="InterPro" id="IPR048537">
    <property type="entry name" value="RRN6_HB"/>
</dbReference>
<proteinExistence type="predicted"/>
<feature type="region of interest" description="Disordered" evidence="1">
    <location>
        <begin position="494"/>
        <end position="518"/>
    </location>
</feature>
<dbReference type="InterPro" id="IPR048536">
    <property type="entry name" value="Rrn6_K-rich"/>
</dbReference>
<dbReference type="GO" id="GO:0001179">
    <property type="term" value="F:RNA polymerase I general transcription initiation factor binding"/>
    <property type="evidence" value="ECO:0007669"/>
    <property type="project" value="TreeGrafter"/>
</dbReference>
<dbReference type="EMBL" id="LFZN01000054">
    <property type="protein sequence ID" value="KXT01531.1"/>
    <property type="molecule type" value="Genomic_DNA"/>
</dbReference>
<keyword evidence="6" id="KW-1185">Reference proteome</keyword>
<dbReference type="Pfam" id="PF20640">
    <property type="entry name" value="Rrn6_HB"/>
    <property type="match status" value="1"/>
</dbReference>
<feature type="region of interest" description="Disordered" evidence="1">
    <location>
        <begin position="841"/>
        <end position="866"/>
    </location>
</feature>
<feature type="domain" description="RRN6 helical bundle" evidence="4">
    <location>
        <begin position="526"/>
        <end position="720"/>
    </location>
</feature>
<feature type="domain" description="RRN6 beta-propeller" evidence="2">
    <location>
        <begin position="105"/>
        <end position="443"/>
    </location>
</feature>
<evidence type="ECO:0000259" key="2">
    <source>
        <dbReference type="Pfam" id="PF10214"/>
    </source>
</evidence>
<dbReference type="AlphaFoldDB" id="A0A139HGC6"/>
<dbReference type="OrthoDB" id="4090074at2759"/>
<dbReference type="Pfam" id="PF20639">
    <property type="entry name" value="Rrn6_K-rich"/>
    <property type="match status" value="1"/>
</dbReference>
<evidence type="ECO:0000259" key="4">
    <source>
        <dbReference type="Pfam" id="PF20640"/>
    </source>
</evidence>
<evidence type="ECO:0000313" key="5">
    <source>
        <dbReference type="EMBL" id="KXT01531.1"/>
    </source>
</evidence>
<feature type="region of interest" description="Disordered" evidence="1">
    <location>
        <begin position="904"/>
        <end position="948"/>
    </location>
</feature>
<dbReference type="PANTHER" id="PTHR28221">
    <property type="entry name" value="RNA POLYMERASE I-SPECIFIC TRANSCRIPTION INITIATION FACTOR RRN6"/>
    <property type="match status" value="1"/>
</dbReference>
<dbReference type="GO" id="GO:0070860">
    <property type="term" value="C:RNA polymerase I core factor complex"/>
    <property type="evidence" value="ECO:0007669"/>
    <property type="project" value="TreeGrafter"/>
</dbReference>
<evidence type="ECO:0000259" key="3">
    <source>
        <dbReference type="Pfam" id="PF20639"/>
    </source>
</evidence>
<comment type="caution">
    <text evidence="5">The sequence shown here is derived from an EMBL/GenBank/DDBJ whole genome shotgun (WGS) entry which is preliminary data.</text>
</comment>
<feature type="domain" description="RRN6 K-rich C-terminal" evidence="3">
    <location>
        <begin position="816"/>
        <end position="948"/>
    </location>
</feature>
<protein>
    <recommendedName>
        <fullName evidence="7">RNA polymerase I-specific transcription initiation factor RRN6-like protein</fullName>
    </recommendedName>
</protein>
<dbReference type="GO" id="GO:0042790">
    <property type="term" value="P:nucleolar large rRNA transcription by RNA polymerase I"/>
    <property type="evidence" value="ECO:0007669"/>
    <property type="project" value="TreeGrafter"/>
</dbReference>
<accession>A0A139HGC6</accession>
<organism evidence="5 6">
    <name type="scientific">Pseudocercospora eumusae</name>
    <dbReference type="NCBI Taxonomy" id="321146"/>
    <lineage>
        <taxon>Eukaryota</taxon>
        <taxon>Fungi</taxon>
        <taxon>Dikarya</taxon>
        <taxon>Ascomycota</taxon>
        <taxon>Pezizomycotina</taxon>
        <taxon>Dothideomycetes</taxon>
        <taxon>Dothideomycetidae</taxon>
        <taxon>Mycosphaerellales</taxon>
        <taxon>Mycosphaerellaceae</taxon>
        <taxon>Pseudocercospora</taxon>
    </lineage>
</organism>
<evidence type="ECO:0000313" key="6">
    <source>
        <dbReference type="Proteomes" id="UP000070133"/>
    </source>
</evidence>
<dbReference type="STRING" id="321146.A0A139HGC6"/>
<dbReference type="Pfam" id="PF10214">
    <property type="entry name" value="Rrn6_beta-prop"/>
    <property type="match status" value="1"/>
</dbReference>
<feature type="region of interest" description="Disordered" evidence="1">
    <location>
        <begin position="729"/>
        <end position="780"/>
    </location>
</feature>
<evidence type="ECO:0008006" key="7">
    <source>
        <dbReference type="Google" id="ProtNLM"/>
    </source>
</evidence>
<gene>
    <name evidence="5" type="ORF">AC578_4543</name>
</gene>
<dbReference type="Proteomes" id="UP000070133">
    <property type="component" value="Unassembled WGS sequence"/>
</dbReference>
<dbReference type="InterPro" id="IPR019350">
    <property type="entry name" value="RNA_pol_I-sp_TIF_RRN6-like"/>
</dbReference>
<feature type="compositionally biased region" description="Polar residues" evidence="1">
    <location>
        <begin position="742"/>
        <end position="757"/>
    </location>
</feature>
<reference evidence="5 6" key="1">
    <citation type="submission" date="2015-07" db="EMBL/GenBank/DDBJ databases">
        <title>Comparative genomics of the Sigatoka disease complex on banana suggests a link between parallel evolutionary changes in Pseudocercospora fijiensis and Pseudocercospora eumusae and increased virulence on the banana host.</title>
        <authorList>
            <person name="Chang T.-C."/>
            <person name="Salvucci A."/>
            <person name="Crous P.W."/>
            <person name="Stergiopoulos I."/>
        </authorList>
    </citation>
    <scope>NUCLEOTIDE SEQUENCE [LARGE SCALE GENOMIC DNA]</scope>
    <source>
        <strain evidence="5 6">CBS 114824</strain>
    </source>
</reference>
<sequence length="948" mass="105853">MADGKSKRDLPYGHFGRAGYIPDDEIWRFERAPVSHTSIHPFENAHAARPQTPKKDQHQEARGKRHQRQFNDLVRRYPDLHGTASVALPFLRVSEAIEEAVHCHDPNVGSLIQKTSFRSETTHRMIPVVASVAGEAGELLHISQVHLQRQGWEEDKELYFEVPILHGDEVTWDAQLGPIQQICFAKPIERGECLLAVRYLTKVLLVRPTSRRGIASNVSESGISTELLYAVERAGLPHADVAFNPWFGLQIAVINQAGYWNVIEFDSRKMKRVAKSWATSGPINSSSKEQALYDGWARIAWVMNSETILVCVRRSIKLFRIDESEAVLQKTMDLELLGDTDWILDFQQDGNHQDCCYILTSTYLILLQFRKTLQGELNVRVKARVRHYRNPEDLSMRLHAFAADQDAWILVSSRRAEISFAYRFSHTDSDHISAAPPVQLELPIALCEVLDLRIEPVNKVQPRPASSSQDQFDGALYFSAFVLRRDSSMLSTSLLSSSDGRKSLGRRPSQSSWTSKLSATATRLRGDNFIVDEAEEMTPFLQPTMPTARRARRQEQQRGPDQGSRDLERVASALRHPIHGLHPVDQVLESADATIAQRRESPLQSLHTVASLATAEIGIADVQQSSDLLEELGVGVPRAIEPVADIDSQLESSQRWKLDHMSLAAVIELEEDLAGRDLQTVYNRLVTQWITPLPEETSGWIRLAKVSIARSIAAEITLASRTLRLERDPGKDDIAEAPTEHATGNSYSIPVRSQPSSIPWAAKHSVPPTPSPTATPSVTTASSHYSSLAAPELYRLGKYINFSKPSPMVLPKPLTKVLSHWDVGADPNDYDWLSTSKDITRQEEEEGQNEEMTEKERQRARRRAERHIRRQRKEAAASQAQQLASSQAPEILSASQPVAFKVESQPAHAAGSSQSQGLGLSASNIASQVVPGRFGGRPPPKKKRKSGF</sequence>
<evidence type="ECO:0000256" key="1">
    <source>
        <dbReference type="SAM" id="MobiDB-lite"/>
    </source>
</evidence>
<dbReference type="InterPro" id="IPR048535">
    <property type="entry name" value="RRN6_beta-prop"/>
</dbReference>
<feature type="compositionally biased region" description="Basic and acidic residues" evidence="1">
    <location>
        <begin position="53"/>
        <end position="62"/>
    </location>
</feature>
<feature type="region of interest" description="Disordered" evidence="1">
    <location>
        <begin position="542"/>
        <end position="565"/>
    </location>
</feature>
<feature type="compositionally biased region" description="Low complexity" evidence="1">
    <location>
        <begin position="909"/>
        <end position="923"/>
    </location>
</feature>
<feature type="compositionally biased region" description="Polar residues" evidence="1">
    <location>
        <begin position="508"/>
        <end position="518"/>
    </location>
</feature>
<feature type="compositionally biased region" description="Basic and acidic residues" evidence="1">
    <location>
        <begin position="553"/>
        <end position="565"/>
    </location>
</feature>